<evidence type="ECO:0000313" key="2">
    <source>
        <dbReference type="EnsemblMetazoa" id="MESCA009877-PA"/>
    </source>
</evidence>
<feature type="transmembrane region" description="Helical" evidence="1">
    <location>
        <begin position="93"/>
        <end position="111"/>
    </location>
</feature>
<reference evidence="3" key="1">
    <citation type="submission" date="2013-02" db="EMBL/GenBank/DDBJ databases">
        <authorList>
            <person name="Hughes D."/>
        </authorList>
    </citation>
    <scope>NUCLEOTIDE SEQUENCE</scope>
    <source>
        <strain>Durham</strain>
        <strain evidence="3">NC isolate 2 -- Noor lab</strain>
    </source>
</reference>
<organism evidence="2 3">
    <name type="scientific">Megaselia scalaris</name>
    <name type="common">Humpbacked fly</name>
    <name type="synonym">Phora scalaris</name>
    <dbReference type="NCBI Taxonomy" id="36166"/>
    <lineage>
        <taxon>Eukaryota</taxon>
        <taxon>Metazoa</taxon>
        <taxon>Ecdysozoa</taxon>
        <taxon>Arthropoda</taxon>
        <taxon>Hexapoda</taxon>
        <taxon>Insecta</taxon>
        <taxon>Pterygota</taxon>
        <taxon>Neoptera</taxon>
        <taxon>Endopterygota</taxon>
        <taxon>Diptera</taxon>
        <taxon>Brachycera</taxon>
        <taxon>Muscomorpha</taxon>
        <taxon>Platypezoidea</taxon>
        <taxon>Phoridae</taxon>
        <taxon>Megaseliini</taxon>
        <taxon>Megaselia</taxon>
    </lineage>
</organism>
<keyword evidence="1" id="KW-0472">Membrane</keyword>
<dbReference type="AlphaFoldDB" id="T1H126"/>
<dbReference type="Gene3D" id="1.20.1250.20">
    <property type="entry name" value="MFS general substrate transporter like domains"/>
    <property type="match status" value="1"/>
</dbReference>
<keyword evidence="3" id="KW-1185">Reference proteome</keyword>
<accession>T1H126</accession>
<dbReference type="EMBL" id="CAQQ02062988">
    <property type="status" value="NOT_ANNOTATED_CDS"/>
    <property type="molecule type" value="Genomic_DNA"/>
</dbReference>
<proteinExistence type="predicted"/>
<evidence type="ECO:0008006" key="4">
    <source>
        <dbReference type="Google" id="ProtNLM"/>
    </source>
</evidence>
<dbReference type="InterPro" id="IPR036259">
    <property type="entry name" value="MFS_trans_sf"/>
</dbReference>
<keyword evidence="1" id="KW-1133">Transmembrane helix</keyword>
<dbReference type="Proteomes" id="UP000015102">
    <property type="component" value="Unassembled WGS sequence"/>
</dbReference>
<feature type="transmembrane region" description="Helical" evidence="1">
    <location>
        <begin position="9"/>
        <end position="27"/>
    </location>
</feature>
<sequence length="156" mass="17909">VSSYGRQFVFYFAVIVVTIGRVISIVLTSSFFWFAFGIAIAGIAVNSVFTSPFIISMEISSDEDRTNIAMLQSLGWSISTTILPLLFWWLRDWIPFMWITTIPTICILVFYKNNFDLTEEKLAQLYSNVEQEKVYGMASLFCTWRMAKNTIIMGFS</sequence>
<evidence type="ECO:0000256" key="1">
    <source>
        <dbReference type="SAM" id="Phobius"/>
    </source>
</evidence>
<dbReference type="STRING" id="36166.T1H126"/>
<feature type="transmembrane region" description="Helical" evidence="1">
    <location>
        <begin position="33"/>
        <end position="55"/>
    </location>
</feature>
<feature type="transmembrane region" description="Helical" evidence="1">
    <location>
        <begin position="67"/>
        <end position="87"/>
    </location>
</feature>
<reference evidence="2" key="2">
    <citation type="submission" date="2015-06" db="UniProtKB">
        <authorList>
            <consortium name="EnsemblMetazoa"/>
        </authorList>
    </citation>
    <scope>IDENTIFICATION</scope>
</reference>
<dbReference type="EMBL" id="CAQQ02062989">
    <property type="status" value="NOT_ANNOTATED_CDS"/>
    <property type="molecule type" value="Genomic_DNA"/>
</dbReference>
<dbReference type="SUPFAM" id="SSF103473">
    <property type="entry name" value="MFS general substrate transporter"/>
    <property type="match status" value="1"/>
</dbReference>
<dbReference type="EnsemblMetazoa" id="MESCA009877-RA">
    <property type="protein sequence ID" value="MESCA009877-PA"/>
    <property type="gene ID" value="MESCA009877"/>
</dbReference>
<dbReference type="HOGENOM" id="CLU_1691149_0_0_1"/>
<keyword evidence="1" id="KW-0812">Transmembrane</keyword>
<protein>
    <recommendedName>
        <fullName evidence="4">Major facilitator superfamily (MFS) profile domain-containing protein</fullName>
    </recommendedName>
</protein>
<evidence type="ECO:0000313" key="3">
    <source>
        <dbReference type="Proteomes" id="UP000015102"/>
    </source>
</evidence>
<name>T1H126_MEGSC</name>